<comment type="caution">
    <text evidence="2">The sequence shown here is derived from an EMBL/GenBank/DDBJ whole genome shotgun (WGS) entry which is preliminary data.</text>
</comment>
<feature type="domain" description="Phosphoribulokinase/uridine kinase" evidence="1">
    <location>
        <begin position="30"/>
        <end position="183"/>
    </location>
</feature>
<dbReference type="InterPro" id="IPR027417">
    <property type="entry name" value="P-loop_NTPase"/>
</dbReference>
<proteinExistence type="predicted"/>
<dbReference type="InterPro" id="IPR006083">
    <property type="entry name" value="PRK/URK"/>
</dbReference>
<dbReference type="SUPFAM" id="SSF52540">
    <property type="entry name" value="P-loop containing nucleoside triphosphate hydrolases"/>
    <property type="match status" value="1"/>
</dbReference>
<dbReference type="Proteomes" id="UP001501057">
    <property type="component" value="Unassembled WGS sequence"/>
</dbReference>
<name>A0ABN2JH00_9ACTN</name>
<evidence type="ECO:0000313" key="2">
    <source>
        <dbReference type="EMBL" id="GAA1726810.1"/>
    </source>
</evidence>
<protein>
    <recommendedName>
        <fullName evidence="1">Phosphoribulokinase/uridine kinase domain-containing protein</fullName>
    </recommendedName>
</protein>
<dbReference type="Gene3D" id="3.40.50.300">
    <property type="entry name" value="P-loop containing nucleotide triphosphate hydrolases"/>
    <property type="match status" value="1"/>
</dbReference>
<keyword evidence="3" id="KW-1185">Reference proteome</keyword>
<gene>
    <name evidence="2" type="ORF">GCM10009710_04360</name>
</gene>
<organism evidence="2 3">
    <name type="scientific">Aeromicrobium alkaliterrae</name>
    <dbReference type="NCBI Taxonomy" id="302168"/>
    <lineage>
        <taxon>Bacteria</taxon>
        <taxon>Bacillati</taxon>
        <taxon>Actinomycetota</taxon>
        <taxon>Actinomycetes</taxon>
        <taxon>Propionibacteriales</taxon>
        <taxon>Nocardioidaceae</taxon>
        <taxon>Aeromicrobium</taxon>
    </lineage>
</organism>
<accession>A0ABN2JH00</accession>
<evidence type="ECO:0000313" key="3">
    <source>
        <dbReference type="Proteomes" id="UP001501057"/>
    </source>
</evidence>
<dbReference type="Pfam" id="PF00485">
    <property type="entry name" value="PRK"/>
    <property type="match status" value="1"/>
</dbReference>
<sequence length="227" mass="25201">MRADDTRRHAVLVAVAQHLAGRDPGHPLRVGIDGVCGAGKSTFARELVAELVRLGRPAVHLDSDGFHHVRARRRRNSDDQARGYYDDAYDLEAVAERVLRPLGPGGDRRYAVAVHDLETDAVLTDVEADAAEDVVVVFDATFLQRGRLREHWDEVVFLRVDEAVATQRGVDRDAAALGGTQEARAAYDRRYMAACRLYLAEEDPERRASIVLDHTDPSRPMVVRLGT</sequence>
<evidence type="ECO:0000259" key="1">
    <source>
        <dbReference type="Pfam" id="PF00485"/>
    </source>
</evidence>
<reference evidence="2 3" key="1">
    <citation type="journal article" date="2019" name="Int. J. Syst. Evol. Microbiol.">
        <title>The Global Catalogue of Microorganisms (GCM) 10K type strain sequencing project: providing services to taxonomists for standard genome sequencing and annotation.</title>
        <authorList>
            <consortium name="The Broad Institute Genomics Platform"/>
            <consortium name="The Broad Institute Genome Sequencing Center for Infectious Disease"/>
            <person name="Wu L."/>
            <person name="Ma J."/>
        </authorList>
    </citation>
    <scope>NUCLEOTIDE SEQUENCE [LARGE SCALE GENOMIC DNA]</scope>
    <source>
        <strain evidence="2 3">JCM 13518</strain>
    </source>
</reference>
<dbReference type="EMBL" id="BAAAME010000002">
    <property type="protein sequence ID" value="GAA1726810.1"/>
    <property type="molecule type" value="Genomic_DNA"/>
</dbReference>